<proteinExistence type="predicted"/>
<feature type="non-terminal residue" evidence="1">
    <location>
        <position position="1"/>
    </location>
</feature>
<name>X1PV82_9ZZZZ</name>
<accession>X1PV82</accession>
<organism evidence="1">
    <name type="scientific">marine sediment metagenome</name>
    <dbReference type="NCBI Taxonomy" id="412755"/>
    <lineage>
        <taxon>unclassified sequences</taxon>
        <taxon>metagenomes</taxon>
        <taxon>ecological metagenomes</taxon>
    </lineage>
</organism>
<evidence type="ECO:0000313" key="1">
    <source>
        <dbReference type="EMBL" id="GAI60137.1"/>
    </source>
</evidence>
<gene>
    <name evidence="1" type="ORF">S12H4_04652</name>
</gene>
<dbReference type="AlphaFoldDB" id="X1PV82"/>
<sequence length="328" mass="38391">TDDGIVVYRIEMCDKKDKPYSKKKITDIKRALMKAHISRRMERVRWMELMGGFEHYMRAIIPLLIKEYSLSRKAQVYISIVQMTTYLAKFKILIVTGVPSSGRMSYGYSITETLEKENGISIISAKPPKKYGDVEVDIIDIGADLDMFPNIEDVYKTVKRCVKEVIGEFRDFDEGMRKLEVSKLTEVKEMLEAYPENFVREFYYRLDDFYRIGAEAREIAEQIKLGIQGLETYETKRKRYVIIKRKFFLKSGNRNIPNSTILVLVYSSKMKLLSRVLELLRDYEVTLSKIERRDVTVVILRVQQNNKPIPSQAIEKVENFFETIPPLK</sequence>
<evidence type="ECO:0008006" key="2">
    <source>
        <dbReference type="Google" id="ProtNLM"/>
    </source>
</evidence>
<dbReference type="EMBL" id="BARW01001463">
    <property type="protein sequence ID" value="GAI60137.1"/>
    <property type="molecule type" value="Genomic_DNA"/>
</dbReference>
<comment type="caution">
    <text evidence="1">The sequence shown here is derived from an EMBL/GenBank/DDBJ whole genome shotgun (WGS) entry which is preliminary data.</text>
</comment>
<protein>
    <recommendedName>
        <fullName evidence="2">ACT domain-containing protein</fullName>
    </recommendedName>
</protein>
<reference evidence="1" key="1">
    <citation type="journal article" date="2014" name="Front. Microbiol.">
        <title>High frequency of phylogenetically diverse reductive dehalogenase-homologous genes in deep subseafloor sedimentary metagenomes.</title>
        <authorList>
            <person name="Kawai M."/>
            <person name="Futagami T."/>
            <person name="Toyoda A."/>
            <person name="Takaki Y."/>
            <person name="Nishi S."/>
            <person name="Hori S."/>
            <person name="Arai W."/>
            <person name="Tsubouchi T."/>
            <person name="Morono Y."/>
            <person name="Uchiyama I."/>
            <person name="Ito T."/>
            <person name="Fujiyama A."/>
            <person name="Inagaki F."/>
            <person name="Takami H."/>
        </authorList>
    </citation>
    <scope>NUCLEOTIDE SEQUENCE</scope>
    <source>
        <strain evidence="1">Expedition CK06-06</strain>
    </source>
</reference>